<name>A0A9W6YYR5_AMBMO</name>
<dbReference type="EMBL" id="BSXU01002040">
    <property type="protein sequence ID" value="GMG33654.1"/>
    <property type="molecule type" value="Genomic_DNA"/>
</dbReference>
<sequence>MSFMGSSKTLLKSEHQRDTCKPPQKIQEPILCPGDHLHQKLGSDTIYNSTAEIMLMFISYNRTVFAQQQQQQHNTTVEIDPITRRYSERIFIKRHHDWENQEGPEK</sequence>
<organism evidence="2 3">
    <name type="scientific">Ambrosiozyma monospora</name>
    <name type="common">Yeast</name>
    <name type="synonym">Endomycopsis monosporus</name>
    <dbReference type="NCBI Taxonomy" id="43982"/>
    <lineage>
        <taxon>Eukaryota</taxon>
        <taxon>Fungi</taxon>
        <taxon>Dikarya</taxon>
        <taxon>Ascomycota</taxon>
        <taxon>Saccharomycotina</taxon>
        <taxon>Pichiomycetes</taxon>
        <taxon>Pichiales</taxon>
        <taxon>Pichiaceae</taxon>
        <taxon>Ambrosiozyma</taxon>
    </lineage>
</organism>
<proteinExistence type="predicted"/>
<dbReference type="Proteomes" id="UP001165063">
    <property type="component" value="Unassembled WGS sequence"/>
</dbReference>
<evidence type="ECO:0000313" key="2">
    <source>
        <dbReference type="EMBL" id="GMG33654.1"/>
    </source>
</evidence>
<protein>
    <submittedName>
        <fullName evidence="2">Unnamed protein product</fullName>
    </submittedName>
</protein>
<comment type="caution">
    <text evidence="2">The sequence shown here is derived from an EMBL/GenBank/DDBJ whole genome shotgun (WGS) entry which is preliminary data.</text>
</comment>
<dbReference type="AlphaFoldDB" id="A0A9W6YYR5"/>
<gene>
    <name evidence="2" type="ORF">Amon01_000430100</name>
</gene>
<evidence type="ECO:0000313" key="3">
    <source>
        <dbReference type="Proteomes" id="UP001165063"/>
    </source>
</evidence>
<feature type="compositionally biased region" description="Polar residues" evidence="1">
    <location>
        <begin position="1"/>
        <end position="10"/>
    </location>
</feature>
<reference evidence="2" key="1">
    <citation type="submission" date="2023-04" db="EMBL/GenBank/DDBJ databases">
        <title>Ambrosiozyma monospora NBRC 1965.</title>
        <authorList>
            <person name="Ichikawa N."/>
            <person name="Sato H."/>
            <person name="Tonouchi N."/>
        </authorList>
    </citation>
    <scope>NUCLEOTIDE SEQUENCE</scope>
    <source>
        <strain evidence="2">NBRC 1965</strain>
    </source>
</reference>
<accession>A0A9W6YYR5</accession>
<feature type="compositionally biased region" description="Basic and acidic residues" evidence="1">
    <location>
        <begin position="11"/>
        <end position="20"/>
    </location>
</feature>
<feature type="region of interest" description="Disordered" evidence="1">
    <location>
        <begin position="1"/>
        <end position="27"/>
    </location>
</feature>
<evidence type="ECO:0000256" key="1">
    <source>
        <dbReference type="SAM" id="MobiDB-lite"/>
    </source>
</evidence>
<keyword evidence="3" id="KW-1185">Reference proteome</keyword>